<dbReference type="NCBIfam" id="TIGR00033">
    <property type="entry name" value="aroC"/>
    <property type="match status" value="1"/>
</dbReference>
<feature type="binding site" evidence="11">
    <location>
        <begin position="248"/>
        <end position="249"/>
    </location>
    <ligand>
        <name>FMN</name>
        <dbReference type="ChEBI" id="CHEBI:58210"/>
    </ligand>
</feature>
<evidence type="ECO:0000256" key="12">
    <source>
        <dbReference type="RuleBase" id="RU000605"/>
    </source>
</evidence>
<evidence type="ECO:0000256" key="13">
    <source>
        <dbReference type="SAM" id="MobiDB-lite"/>
    </source>
</evidence>
<keyword evidence="5 11" id="KW-0285">Flavoprotein</keyword>
<comment type="caution">
    <text evidence="14">The sequence shown here is derived from an EMBL/GenBank/DDBJ whole genome shotgun (WGS) entry which is preliminary data.</text>
</comment>
<dbReference type="EC" id="4.2.3.5" evidence="3 11"/>
<comment type="catalytic activity">
    <reaction evidence="11 12">
        <text>5-O-(1-carboxyvinyl)-3-phosphoshikimate = chorismate + phosphate</text>
        <dbReference type="Rhea" id="RHEA:21020"/>
        <dbReference type="ChEBI" id="CHEBI:29748"/>
        <dbReference type="ChEBI" id="CHEBI:43474"/>
        <dbReference type="ChEBI" id="CHEBI:57701"/>
        <dbReference type="EC" id="4.2.3.5"/>
    </reaction>
</comment>
<dbReference type="GO" id="GO:0008652">
    <property type="term" value="P:amino acid biosynthetic process"/>
    <property type="evidence" value="ECO:0007669"/>
    <property type="project" value="UniProtKB-KW"/>
</dbReference>
<feature type="binding site" evidence="11">
    <location>
        <position position="334"/>
    </location>
    <ligand>
        <name>FMN</name>
        <dbReference type="ChEBI" id="CHEBI:58210"/>
    </ligand>
</feature>
<dbReference type="HAMAP" id="MF_00300">
    <property type="entry name" value="Chorismate_synth"/>
    <property type="match status" value="1"/>
</dbReference>
<dbReference type="Gene3D" id="3.60.150.10">
    <property type="entry name" value="Chorismate synthase AroC"/>
    <property type="match status" value="1"/>
</dbReference>
<dbReference type="EMBL" id="MELK01000052">
    <property type="protein sequence ID" value="OFW55642.1"/>
    <property type="molecule type" value="Genomic_DNA"/>
</dbReference>
<dbReference type="GO" id="GO:0004107">
    <property type="term" value="F:chorismate synthase activity"/>
    <property type="evidence" value="ECO:0007669"/>
    <property type="project" value="UniProtKB-UniRule"/>
</dbReference>
<evidence type="ECO:0000256" key="1">
    <source>
        <dbReference type="ARBA" id="ARBA00005044"/>
    </source>
</evidence>
<name>A0A1F2WFM8_9ACTN</name>
<evidence type="ECO:0000256" key="2">
    <source>
        <dbReference type="ARBA" id="ARBA00008014"/>
    </source>
</evidence>
<dbReference type="NCBIfam" id="NF003793">
    <property type="entry name" value="PRK05382.1"/>
    <property type="match status" value="1"/>
</dbReference>
<keyword evidence="10 11" id="KW-0456">Lyase</keyword>
<feature type="binding site" evidence="11">
    <location>
        <begin position="127"/>
        <end position="129"/>
    </location>
    <ligand>
        <name>FMN</name>
        <dbReference type="ChEBI" id="CHEBI:58210"/>
    </ligand>
</feature>
<sequence length="385" mass="41088">MLRFLDAGESHGLGIVTIIEGLPAGLMLGKGDIEHELSRRRLGYGRGSRMQLEKDEAEILSGVRLGLSLGSPIAVLVRNAESEKWRERMRPEGTRDVPDATSPRPGHADLAGAVKYGTRDLRDIIERSSARATVGRVITGACAKSFLIKLGISIFSHVLSIGSVRVKEREKPPGLDELAFGDNDPVRCLDSDASLKMIEAIDRSRASGDSVGGTFEIIAFGLPIGLGSHVQWDRRLDGNLAASVMSIQAIKGVEIGDGFKLAELRGSKAADVIHHKGDKGFYRLSNHAGGLEGGITNGEPLIIRAAMKPIPTISSPPDTIDILSKQKVPATVERADTCAVPAAAVVSESAVAFELAKAILEKLGGDSMVEIKSRFEVMVSEQIAF</sequence>
<dbReference type="GO" id="GO:0009423">
    <property type="term" value="P:chorismate biosynthetic process"/>
    <property type="evidence" value="ECO:0007669"/>
    <property type="project" value="UniProtKB-UniRule"/>
</dbReference>
<feature type="binding site" evidence="11">
    <location>
        <position position="46"/>
    </location>
    <ligand>
        <name>NADP(+)</name>
        <dbReference type="ChEBI" id="CHEBI:58349"/>
    </ligand>
</feature>
<organism evidence="14 15">
    <name type="scientific">Candidatus Solincola sediminis</name>
    <dbReference type="NCBI Taxonomy" id="1797199"/>
    <lineage>
        <taxon>Bacteria</taxon>
        <taxon>Bacillati</taxon>
        <taxon>Actinomycetota</taxon>
        <taxon>Candidatus Geothermincolia</taxon>
        <taxon>Candidatus Geothermincolales</taxon>
        <taxon>Candidatus Geothermincolaceae</taxon>
        <taxon>Candidatus Solincola</taxon>
    </lineage>
</organism>
<keyword evidence="8 11" id="KW-0521">NADP</keyword>
<feature type="region of interest" description="Disordered" evidence="13">
    <location>
        <begin position="86"/>
        <end position="109"/>
    </location>
</feature>
<dbReference type="PANTHER" id="PTHR21085:SF0">
    <property type="entry name" value="CHORISMATE SYNTHASE"/>
    <property type="match status" value="1"/>
</dbReference>
<evidence type="ECO:0000256" key="3">
    <source>
        <dbReference type="ARBA" id="ARBA00013036"/>
    </source>
</evidence>
<keyword evidence="4 11" id="KW-0028">Amino-acid biosynthesis</keyword>
<dbReference type="UniPathway" id="UPA00053">
    <property type="reaction ID" value="UER00090"/>
</dbReference>
<accession>A0A1F2WFM8</accession>
<evidence type="ECO:0000313" key="15">
    <source>
        <dbReference type="Proteomes" id="UP000177876"/>
    </source>
</evidence>
<evidence type="ECO:0000256" key="10">
    <source>
        <dbReference type="ARBA" id="ARBA00023239"/>
    </source>
</evidence>
<evidence type="ECO:0000256" key="6">
    <source>
        <dbReference type="ARBA" id="ARBA00022643"/>
    </source>
</evidence>
<dbReference type="PROSITE" id="PS00787">
    <property type="entry name" value="CHORISMATE_SYNTHASE_1"/>
    <property type="match status" value="1"/>
</dbReference>
<feature type="binding site" evidence="11">
    <location>
        <position position="293"/>
    </location>
    <ligand>
        <name>FMN</name>
        <dbReference type="ChEBI" id="CHEBI:58210"/>
    </ligand>
</feature>
<dbReference type="GO" id="GO:0010181">
    <property type="term" value="F:FMN binding"/>
    <property type="evidence" value="ECO:0007669"/>
    <property type="project" value="TreeGrafter"/>
</dbReference>
<comment type="subunit">
    <text evidence="11">Homotetramer.</text>
</comment>
<feature type="compositionally biased region" description="Basic and acidic residues" evidence="13">
    <location>
        <begin position="86"/>
        <end position="98"/>
    </location>
</feature>
<keyword evidence="9 11" id="KW-0057">Aromatic amino acid biosynthesis</keyword>
<dbReference type="Pfam" id="PF01264">
    <property type="entry name" value="Chorismate_synt"/>
    <property type="match status" value="1"/>
</dbReference>
<evidence type="ECO:0000256" key="7">
    <source>
        <dbReference type="ARBA" id="ARBA00022827"/>
    </source>
</evidence>
<dbReference type="SUPFAM" id="SSF103263">
    <property type="entry name" value="Chorismate synthase, AroC"/>
    <property type="match status" value="1"/>
</dbReference>
<gene>
    <name evidence="11" type="primary">aroC</name>
    <name evidence="14" type="ORF">A2Y75_05510</name>
</gene>
<reference evidence="14 15" key="1">
    <citation type="journal article" date="2016" name="Nat. Commun.">
        <title>Thousands of microbial genomes shed light on interconnected biogeochemical processes in an aquifer system.</title>
        <authorList>
            <person name="Anantharaman K."/>
            <person name="Brown C.T."/>
            <person name="Hug L.A."/>
            <person name="Sharon I."/>
            <person name="Castelle C.J."/>
            <person name="Probst A.J."/>
            <person name="Thomas B.C."/>
            <person name="Singh A."/>
            <person name="Wilkins M.J."/>
            <person name="Karaoz U."/>
            <person name="Brodie E.L."/>
            <person name="Williams K.H."/>
            <person name="Hubbard S.S."/>
            <person name="Banfield J.F."/>
        </authorList>
    </citation>
    <scope>NUCLEOTIDE SEQUENCE [LARGE SCALE GENOMIC DNA]</scope>
</reference>
<evidence type="ECO:0000256" key="9">
    <source>
        <dbReference type="ARBA" id="ARBA00023141"/>
    </source>
</evidence>
<dbReference type="InterPro" id="IPR000453">
    <property type="entry name" value="Chorismate_synth"/>
</dbReference>
<evidence type="ECO:0000256" key="11">
    <source>
        <dbReference type="HAMAP-Rule" id="MF_00300"/>
    </source>
</evidence>
<dbReference type="InterPro" id="IPR035904">
    <property type="entry name" value="Chorismate_synth_AroC_sf"/>
</dbReference>
<dbReference type="GO" id="GO:0005829">
    <property type="term" value="C:cytosol"/>
    <property type="evidence" value="ECO:0007669"/>
    <property type="project" value="TreeGrafter"/>
</dbReference>
<dbReference type="PIRSF" id="PIRSF001456">
    <property type="entry name" value="Chorismate_synth"/>
    <property type="match status" value="1"/>
</dbReference>
<feature type="binding site" evidence="11">
    <location>
        <position position="40"/>
    </location>
    <ligand>
        <name>NADP(+)</name>
        <dbReference type="ChEBI" id="CHEBI:58349"/>
    </ligand>
</feature>
<comment type="function">
    <text evidence="11">Catalyzes the anti-1,4-elimination of the C-3 phosphate and the C-6 proR hydrogen from 5-enolpyruvylshikimate-3-phosphate (EPSP) to yield chorismate, which is the branch point compound that serves as the starting substrate for the three terminal pathways of aromatic amino acid biosynthesis. This reaction introduces a second double bond into the aromatic ring system.</text>
</comment>
<evidence type="ECO:0000256" key="5">
    <source>
        <dbReference type="ARBA" id="ARBA00022630"/>
    </source>
</evidence>
<evidence type="ECO:0000256" key="4">
    <source>
        <dbReference type="ARBA" id="ARBA00022605"/>
    </source>
</evidence>
<comment type="cofactor">
    <cofactor evidence="11 12">
        <name>FMNH2</name>
        <dbReference type="ChEBI" id="CHEBI:57618"/>
    </cofactor>
    <text evidence="11 12">Reduced FMN (FMNH(2)).</text>
</comment>
<keyword evidence="6 11" id="KW-0288">FMN</keyword>
<dbReference type="CDD" id="cd07304">
    <property type="entry name" value="Chorismate_synthase"/>
    <property type="match status" value="1"/>
</dbReference>
<comment type="similarity">
    <text evidence="2 11 12">Belongs to the chorismate synthase family.</text>
</comment>
<dbReference type="Proteomes" id="UP000177876">
    <property type="component" value="Unassembled WGS sequence"/>
</dbReference>
<feature type="binding site" evidence="11">
    <location>
        <begin position="308"/>
        <end position="312"/>
    </location>
    <ligand>
        <name>FMN</name>
        <dbReference type="ChEBI" id="CHEBI:58210"/>
    </ligand>
</feature>
<dbReference type="AlphaFoldDB" id="A0A1F2WFM8"/>
<dbReference type="PANTHER" id="PTHR21085">
    <property type="entry name" value="CHORISMATE SYNTHASE"/>
    <property type="match status" value="1"/>
</dbReference>
<keyword evidence="7 11" id="KW-0274">FAD</keyword>
<protein>
    <recommendedName>
        <fullName evidence="3 11">Chorismate synthase</fullName>
        <shortName evidence="11">CS</shortName>
        <ecNumber evidence="3 11">4.2.3.5</ecNumber>
    </recommendedName>
    <alternativeName>
        <fullName evidence="11">5-enolpyruvylshikimate-3-phosphate phospholyase</fullName>
    </alternativeName>
</protein>
<evidence type="ECO:0000256" key="8">
    <source>
        <dbReference type="ARBA" id="ARBA00022857"/>
    </source>
</evidence>
<comment type="pathway">
    <text evidence="1 11 12">Metabolic intermediate biosynthesis; chorismate biosynthesis; chorismate from D-erythrose 4-phosphate and phosphoenolpyruvate: step 7/7.</text>
</comment>
<evidence type="ECO:0000313" key="14">
    <source>
        <dbReference type="EMBL" id="OFW55642.1"/>
    </source>
</evidence>
<dbReference type="FunFam" id="3.60.150.10:FF:000002">
    <property type="entry name" value="Chorismate synthase"/>
    <property type="match status" value="1"/>
</dbReference>
<dbReference type="InterPro" id="IPR020541">
    <property type="entry name" value="Chorismate_synthase_CS"/>
</dbReference>
<dbReference type="STRING" id="1797197.A2Y75_05510"/>
<dbReference type="GO" id="GO:0009073">
    <property type="term" value="P:aromatic amino acid family biosynthetic process"/>
    <property type="evidence" value="ECO:0007669"/>
    <property type="project" value="UniProtKB-KW"/>
</dbReference>
<proteinExistence type="inferred from homology"/>